<dbReference type="PATRIC" id="fig|50340.43.peg.6151"/>
<feature type="compositionally biased region" description="Polar residues" evidence="1">
    <location>
        <begin position="1243"/>
        <end position="1254"/>
    </location>
</feature>
<dbReference type="RefSeq" id="WP_054062970.1">
    <property type="nucleotide sequence ID" value="NZ_JSYZ01000009.1"/>
</dbReference>
<accession>A0A0M9GGV5</accession>
<evidence type="ECO:0000256" key="1">
    <source>
        <dbReference type="SAM" id="MobiDB-lite"/>
    </source>
</evidence>
<dbReference type="PANTHER" id="PTHR32305">
    <property type="match status" value="1"/>
</dbReference>
<reference evidence="2 3" key="1">
    <citation type="journal article" date="2015" name="PLoS ONE">
        <title>Rice-Infecting Pseudomonas Genomes Are Highly Accessorized and Harbor Multiple Putative Virulence Mechanisms to Cause Sheath Brown Rot.</title>
        <authorList>
            <person name="Quibod I.L."/>
            <person name="Grande G."/>
            <person name="Oreiro E.G."/>
            <person name="Borja F.N."/>
            <person name="Dossa G.S."/>
            <person name="Mauleon R."/>
            <person name="Cruz C.V."/>
            <person name="Oliva R."/>
        </authorList>
    </citation>
    <scope>NUCLEOTIDE SEQUENCE [LARGE SCALE GENOMIC DNA]</scope>
    <source>
        <strain evidence="2 3">IRRI 6609</strain>
    </source>
</reference>
<feature type="region of interest" description="Disordered" evidence="1">
    <location>
        <begin position="1498"/>
        <end position="1529"/>
    </location>
</feature>
<organism evidence="2 3">
    <name type="scientific">Pseudomonas asplenii</name>
    <dbReference type="NCBI Taxonomy" id="53407"/>
    <lineage>
        <taxon>Bacteria</taxon>
        <taxon>Pseudomonadati</taxon>
        <taxon>Pseudomonadota</taxon>
        <taxon>Gammaproteobacteria</taxon>
        <taxon>Pseudomonadales</taxon>
        <taxon>Pseudomonadaceae</taxon>
        <taxon>Pseudomonas</taxon>
    </lineage>
</organism>
<dbReference type="Proteomes" id="UP000037931">
    <property type="component" value="Unassembled WGS sequence"/>
</dbReference>
<comment type="caution">
    <text evidence="2">The sequence shown here is derived from an EMBL/GenBank/DDBJ whole genome shotgun (WGS) entry which is preliminary data.</text>
</comment>
<dbReference type="PANTHER" id="PTHR32305:SF15">
    <property type="entry name" value="PROTEIN RHSA-RELATED"/>
    <property type="match status" value="1"/>
</dbReference>
<dbReference type="InterPro" id="IPR050708">
    <property type="entry name" value="T6SS_VgrG/RHS"/>
</dbReference>
<dbReference type="InterPro" id="IPR031325">
    <property type="entry name" value="RHS_repeat"/>
</dbReference>
<evidence type="ECO:0000313" key="3">
    <source>
        <dbReference type="Proteomes" id="UP000037931"/>
    </source>
</evidence>
<feature type="region of interest" description="Disordered" evidence="1">
    <location>
        <begin position="751"/>
        <end position="777"/>
    </location>
</feature>
<feature type="region of interest" description="Disordered" evidence="1">
    <location>
        <begin position="1562"/>
        <end position="1603"/>
    </location>
</feature>
<proteinExistence type="predicted"/>
<dbReference type="InterPro" id="IPR022385">
    <property type="entry name" value="Rhs_assc_core"/>
</dbReference>
<sequence length="1603" mass="180028">MSDATSVHSNAFNFMSYWQGGVDPRTNQYTLSIDFPEFKTNYLNGPLVPLALSFNPMNLLDSGYGLGWNLQLSQFTPHDQMLSLSTGERFKVTGQDGNEQIMKERKLTTFRFYTHDGADYDYRLVHKSGLIERLKVHGSGNDRIALPVEILSPEGHKVRLGYRNFEQRHWMLEWIDDIQGRLVQVRRDTGSLTLDLHPGKGPGNGALASYVVSLDSSASKLARVITLPADAGSNISWRLDYQKIGDYFCLSQIQTPMGGREVVDYDTVGHEFPTGSGRRPVPRVSRHRVFPGGGQPDVDTHYSYDDSSSYPASNNFLGRNLSLTWTDDGLDNLYKATDRSYEYGSTEHLMSEKGEKLRSIKRTFNRFHLLTRETTRRHDKEQEVETTYHLVDGPFDSQPAYFQLPFETINRWWVVDTNRRRSEKSSTTYDSFGNPLVETQANGIVETSTYYLAAGEDGCPADPDGFVRNLKRKTTTPAPGHVAGAPTLRTDYRYTAQPPLAGSARTDWLALERETRVWQGTTDSELQRTDYSYYNAPDDPVSHGRIQRQGVVMNGKTTYTDYVYSALASARLGETVLQTLQTLSTDFDTVNKLITLESSLLNGESLLERDDNDVEIRRTYDALNRVTSETVAPDDPVYKATRRYEYSLSSNLQQRAEQRLFDVKGVKTVTTLDGLNRPIREERADADSATPTTMRQTYEASYDEFGNLIRQVEFDWWDVDWAMFKNVPLVSQFQFDDWNQQCCVIRPDGVEEHTETDPIGDGVTGPTERSWQQDAATPAKRSGVTVTQFNLFEKPVLVERIDLADKPISRQKNSYDGLGRSVKEEVGLRSPLRITEYSYDAFDRLVQNSLPLGAVVVREYAEHSAEDWPTLISVDKKTLGTQAFDGLGRMTESVTGGRVQTLKYEPQQNQPKLVTTPGGQDIGYEYRPSLCEEPRQRRLPGVTSDYEYDPQNARLLSCSETGQTLSRTYFSHGELKSETRQDEGGPERVMHYLYSLRGRLLEYTDVLGQTQEYRYDLQGRLEQTSLGSTLSRFHYDELGNVRLIETEDESAPGQKRRVSIALEYDEFNREIERHFDLDGVRQTLTQRYDDVDALLTRTLAEGSETLRAERYTYDLRRRLETYTCTGSQPPEDPYGNAIASQTFILDGLDNITLVITDTADGKSNVAEYLFNNPQDPVQLTEVINAGDAGYPPSIQLTYDPNGNLTTDEAGRILEYDALNRLLSVSAPSGGTPRRYSYDPLDSLSHQQEGSESQQRFYRDGELANTLGPQQNRTFMRGGDSLLAERQGSGTLLLAGDAANSVLSEVDPQGERRDMAYSAYGERSSGQAVSCGLGFNGELREEQNGCYLLGNGYRAYSPGLMRFHSPDNLSPFDEGGMNTYAYCEGDSINRVDPTGNLSFKILAKTISFFINRNLTAQAARLNATKGGAGTRLGAGNFFSSESMLRPTPISAPQKAVEAGNFVKSNSSATLKASNQSQLYPIKFSQSNKLPSVPKNARLHTEWSSPPTSKNHFYESIPSKPNSAQFSSVQENATRFKTSEVNDVVRKSKYLNLEEQMMSQKGVVKHGKFVPDPNVRGGARQNARAYLSSDTRGSAPKDRNRRLGP</sequence>
<dbReference type="InterPro" id="IPR006530">
    <property type="entry name" value="YD"/>
</dbReference>
<dbReference type="NCBIfam" id="TIGR01643">
    <property type="entry name" value="YD_repeat_2x"/>
    <property type="match status" value="1"/>
</dbReference>
<dbReference type="Gene3D" id="2.180.10.10">
    <property type="entry name" value="RHS repeat-associated core"/>
    <property type="match status" value="2"/>
</dbReference>
<feature type="region of interest" description="Disordered" evidence="1">
    <location>
        <begin position="1228"/>
        <end position="1254"/>
    </location>
</feature>
<protein>
    <submittedName>
        <fullName evidence="2">RHS repeat-associated core domain</fullName>
    </submittedName>
</protein>
<dbReference type="NCBIfam" id="TIGR03696">
    <property type="entry name" value="Rhs_assc_core"/>
    <property type="match status" value="1"/>
</dbReference>
<gene>
    <name evidence="2" type="ORF">PF66_02759</name>
</gene>
<dbReference type="Pfam" id="PF05593">
    <property type="entry name" value="RHS_repeat"/>
    <property type="match status" value="1"/>
</dbReference>
<dbReference type="OrthoDB" id="5862074at2"/>
<dbReference type="EMBL" id="JSYZ01000009">
    <property type="protein sequence ID" value="KPA90697.1"/>
    <property type="molecule type" value="Genomic_DNA"/>
</dbReference>
<feature type="compositionally biased region" description="Polar residues" evidence="1">
    <location>
        <begin position="1517"/>
        <end position="1529"/>
    </location>
</feature>
<keyword evidence="3" id="KW-1185">Reference proteome</keyword>
<name>A0A0M9GGV5_9PSED</name>
<dbReference type="STRING" id="50340.PF66_02759"/>
<feature type="compositionally biased region" description="Polar residues" evidence="1">
    <location>
        <begin position="1500"/>
        <end position="1509"/>
    </location>
</feature>
<evidence type="ECO:0000313" key="2">
    <source>
        <dbReference type="EMBL" id="KPA90697.1"/>
    </source>
</evidence>